<proteinExistence type="inferred from homology"/>
<dbReference type="GO" id="GO:0003743">
    <property type="term" value="F:translation initiation factor activity"/>
    <property type="evidence" value="ECO:0007669"/>
    <property type="project" value="UniProtKB-KW"/>
</dbReference>
<gene>
    <name evidence="10" type="ORF">Esi_0191_0012</name>
</gene>
<dbReference type="InParanoid" id="D8LHD2"/>
<dbReference type="GO" id="GO:0005851">
    <property type="term" value="C:eukaryotic translation initiation factor 2B complex"/>
    <property type="evidence" value="ECO:0007669"/>
    <property type="project" value="TreeGrafter"/>
</dbReference>
<dbReference type="STRING" id="2880.D8LHD2"/>
<accession>D8LHD2</accession>
<dbReference type="SUPFAM" id="SSF100950">
    <property type="entry name" value="NagB/RpiA/CoA transferase-like"/>
    <property type="match status" value="1"/>
</dbReference>
<keyword evidence="11" id="KW-1185">Reference proteome</keyword>
<dbReference type="Pfam" id="PF01008">
    <property type="entry name" value="IF-2B"/>
    <property type="match status" value="1"/>
</dbReference>
<organism evidence="10 11">
    <name type="scientific">Ectocarpus siliculosus</name>
    <name type="common">Brown alga</name>
    <name type="synonym">Conferva siliculosa</name>
    <dbReference type="NCBI Taxonomy" id="2880"/>
    <lineage>
        <taxon>Eukaryota</taxon>
        <taxon>Sar</taxon>
        <taxon>Stramenopiles</taxon>
        <taxon>Ochrophyta</taxon>
        <taxon>PX clade</taxon>
        <taxon>Phaeophyceae</taxon>
        <taxon>Ectocarpales</taxon>
        <taxon>Ectocarpaceae</taxon>
        <taxon>Ectocarpus</taxon>
    </lineage>
</organism>
<dbReference type="eggNOG" id="KOG1465">
    <property type="taxonomic scope" value="Eukaryota"/>
</dbReference>
<dbReference type="InterPro" id="IPR051855">
    <property type="entry name" value="eIF2B_beta_subunit"/>
</dbReference>
<evidence type="ECO:0000256" key="7">
    <source>
        <dbReference type="ARBA" id="ARBA00044228"/>
    </source>
</evidence>
<evidence type="ECO:0000256" key="5">
    <source>
        <dbReference type="ARBA" id="ARBA00022917"/>
    </source>
</evidence>
<evidence type="ECO:0000313" key="11">
    <source>
        <dbReference type="Proteomes" id="UP000002630"/>
    </source>
</evidence>
<dbReference type="AlphaFoldDB" id="D8LHD2"/>
<keyword evidence="4" id="KW-0396">Initiation factor</keyword>
<comment type="subunit">
    <text evidence="8">Component of the translation initiation factor 2B (eIF2B) complex which is a heterodecamer of two sets of five different subunits: alpha, beta, gamma, delta and epsilon. Subunits alpha, beta and delta comprise a regulatory subcomplex and subunits epsilon and gamma comprise a catalytic subcomplex. Within the complex, the hexameric regulatory complex resides at the center, with the two heterodimeric catalytic subcomplexes bound on opposite sides.</text>
</comment>
<evidence type="ECO:0000256" key="3">
    <source>
        <dbReference type="ARBA" id="ARBA00022490"/>
    </source>
</evidence>
<comment type="subcellular location">
    <subcellularLocation>
        <location evidence="1">Cytoplasm</location>
        <location evidence="1">Cytosol</location>
    </subcellularLocation>
</comment>
<dbReference type="InterPro" id="IPR042529">
    <property type="entry name" value="IF_2B-like_C"/>
</dbReference>
<dbReference type="GO" id="GO:0005085">
    <property type="term" value="F:guanyl-nucleotide exchange factor activity"/>
    <property type="evidence" value="ECO:0007669"/>
    <property type="project" value="TreeGrafter"/>
</dbReference>
<dbReference type="Gene3D" id="3.40.50.10470">
    <property type="entry name" value="Translation initiation factor eif-2b, domain 2"/>
    <property type="match status" value="1"/>
</dbReference>
<evidence type="ECO:0000256" key="2">
    <source>
        <dbReference type="ARBA" id="ARBA00007251"/>
    </source>
</evidence>
<evidence type="ECO:0000256" key="9">
    <source>
        <dbReference type="RuleBase" id="RU003814"/>
    </source>
</evidence>
<evidence type="ECO:0000256" key="6">
    <source>
        <dbReference type="ARBA" id="ARBA00044122"/>
    </source>
</evidence>
<keyword evidence="5" id="KW-0648">Protein biosynthesis</keyword>
<evidence type="ECO:0000256" key="1">
    <source>
        <dbReference type="ARBA" id="ARBA00004514"/>
    </source>
</evidence>
<keyword evidence="3" id="KW-0963">Cytoplasm</keyword>
<evidence type="ECO:0000313" key="10">
    <source>
        <dbReference type="EMBL" id="CBN80249.1"/>
    </source>
</evidence>
<reference evidence="10 11" key="1">
    <citation type="journal article" date="2010" name="Nature">
        <title>The Ectocarpus genome and the independent evolution of multicellularity in brown algae.</title>
        <authorList>
            <person name="Cock J.M."/>
            <person name="Sterck L."/>
            <person name="Rouze P."/>
            <person name="Scornet D."/>
            <person name="Allen A.E."/>
            <person name="Amoutzias G."/>
            <person name="Anthouard V."/>
            <person name="Artiguenave F."/>
            <person name="Aury J.M."/>
            <person name="Badger J.H."/>
            <person name="Beszteri B."/>
            <person name="Billiau K."/>
            <person name="Bonnet E."/>
            <person name="Bothwell J.H."/>
            <person name="Bowler C."/>
            <person name="Boyen C."/>
            <person name="Brownlee C."/>
            <person name="Carrano C.J."/>
            <person name="Charrier B."/>
            <person name="Cho G.Y."/>
            <person name="Coelho S.M."/>
            <person name="Collen J."/>
            <person name="Corre E."/>
            <person name="Da Silva C."/>
            <person name="Delage L."/>
            <person name="Delaroque N."/>
            <person name="Dittami S.M."/>
            <person name="Doulbeau S."/>
            <person name="Elias M."/>
            <person name="Farnham G."/>
            <person name="Gachon C.M."/>
            <person name="Gschloessl B."/>
            <person name="Heesch S."/>
            <person name="Jabbari K."/>
            <person name="Jubin C."/>
            <person name="Kawai H."/>
            <person name="Kimura K."/>
            <person name="Kloareg B."/>
            <person name="Kupper F.C."/>
            <person name="Lang D."/>
            <person name="Le Bail A."/>
            <person name="Leblanc C."/>
            <person name="Lerouge P."/>
            <person name="Lohr M."/>
            <person name="Lopez P.J."/>
            <person name="Martens C."/>
            <person name="Maumus F."/>
            <person name="Michel G."/>
            <person name="Miranda-Saavedra D."/>
            <person name="Morales J."/>
            <person name="Moreau H."/>
            <person name="Motomura T."/>
            <person name="Nagasato C."/>
            <person name="Napoli C.A."/>
            <person name="Nelson D.R."/>
            <person name="Nyvall-Collen P."/>
            <person name="Peters A.F."/>
            <person name="Pommier C."/>
            <person name="Potin P."/>
            <person name="Poulain J."/>
            <person name="Quesneville H."/>
            <person name="Read B."/>
            <person name="Rensing S.A."/>
            <person name="Ritter A."/>
            <person name="Rousvoal S."/>
            <person name="Samanta M."/>
            <person name="Samson G."/>
            <person name="Schroeder D.C."/>
            <person name="Segurens B."/>
            <person name="Strittmatter M."/>
            <person name="Tonon T."/>
            <person name="Tregear J.W."/>
            <person name="Valentin K."/>
            <person name="von Dassow P."/>
            <person name="Yamagishi T."/>
            <person name="Van de Peer Y."/>
            <person name="Wincker P."/>
        </authorList>
    </citation>
    <scope>NUCLEOTIDE SEQUENCE [LARGE SCALE GENOMIC DNA]</scope>
    <source>
        <strain evidence="11">Ec32 / CCAP1310/4</strain>
    </source>
</reference>
<evidence type="ECO:0000256" key="8">
    <source>
        <dbReference type="ARBA" id="ARBA00046432"/>
    </source>
</evidence>
<dbReference type="PANTHER" id="PTHR45859:SF1">
    <property type="entry name" value="TRANSLATION INITIATION FACTOR EIF-2B SUBUNIT BETA"/>
    <property type="match status" value="1"/>
</dbReference>
<name>D8LHD2_ECTSI</name>
<dbReference type="GO" id="GO:0005829">
    <property type="term" value="C:cytosol"/>
    <property type="evidence" value="ECO:0007669"/>
    <property type="project" value="UniProtKB-SubCell"/>
</dbReference>
<dbReference type="EMBL" id="FN649760">
    <property type="protein sequence ID" value="CBN80249.1"/>
    <property type="molecule type" value="Genomic_DNA"/>
</dbReference>
<dbReference type="InterPro" id="IPR000649">
    <property type="entry name" value="IF-2B-related"/>
</dbReference>
<sequence>MSFKVKDSMKNVEVLNPTYAYIPPKLVDLYITNIGGLQPSYIHRIL</sequence>
<comment type="similarity">
    <text evidence="2 9">Belongs to the eIF-2B alpha/beta/delta subunits family.</text>
</comment>
<dbReference type="PANTHER" id="PTHR45859">
    <property type="entry name" value="TRANSLATION INITIATION FACTOR EIF-2B SUBUNIT BETA"/>
    <property type="match status" value="1"/>
</dbReference>
<dbReference type="Proteomes" id="UP000002630">
    <property type="component" value="Unassembled WGS sequence"/>
</dbReference>
<protein>
    <recommendedName>
        <fullName evidence="6">Translation initiation factor eIF2B subunit beta</fullName>
    </recommendedName>
    <alternativeName>
        <fullName evidence="7">eIF2B GDP-GTP exchange factor subunit beta</fullName>
    </alternativeName>
</protein>
<dbReference type="OrthoDB" id="269919at2759"/>
<evidence type="ECO:0000256" key="4">
    <source>
        <dbReference type="ARBA" id="ARBA00022540"/>
    </source>
</evidence>
<dbReference type="InterPro" id="IPR037171">
    <property type="entry name" value="NagB/RpiA_transferase-like"/>
</dbReference>